<feature type="domain" description="BTB" evidence="1">
    <location>
        <begin position="62"/>
        <end position="122"/>
    </location>
</feature>
<dbReference type="CDD" id="cd18186">
    <property type="entry name" value="BTB_POZ_ZBTB_KLHL-like"/>
    <property type="match status" value="1"/>
</dbReference>
<proteinExistence type="predicted"/>
<dbReference type="InterPro" id="IPR000210">
    <property type="entry name" value="BTB/POZ_dom"/>
</dbReference>
<dbReference type="EMBL" id="JAVHNR010000003">
    <property type="protein sequence ID" value="KAK6347450.1"/>
    <property type="molecule type" value="Genomic_DNA"/>
</dbReference>
<protein>
    <recommendedName>
        <fullName evidence="1">BTB domain-containing protein</fullName>
    </recommendedName>
</protein>
<dbReference type="InterPro" id="IPR011333">
    <property type="entry name" value="SKP1/BTB/POZ_sf"/>
</dbReference>
<gene>
    <name evidence="2" type="ORF">TWF718_005291</name>
</gene>
<dbReference type="Proteomes" id="UP001313282">
    <property type="component" value="Unassembled WGS sequence"/>
</dbReference>
<comment type="caution">
    <text evidence="2">The sequence shown here is derived from an EMBL/GenBank/DDBJ whole genome shotgun (WGS) entry which is preliminary data.</text>
</comment>
<dbReference type="Gene3D" id="3.30.710.10">
    <property type="entry name" value="Potassium Channel Kv1.1, Chain A"/>
    <property type="match status" value="1"/>
</dbReference>
<keyword evidence="3" id="KW-1185">Reference proteome</keyword>
<organism evidence="2 3">
    <name type="scientific">Orbilia javanica</name>
    <dbReference type="NCBI Taxonomy" id="47235"/>
    <lineage>
        <taxon>Eukaryota</taxon>
        <taxon>Fungi</taxon>
        <taxon>Dikarya</taxon>
        <taxon>Ascomycota</taxon>
        <taxon>Pezizomycotina</taxon>
        <taxon>Orbiliomycetes</taxon>
        <taxon>Orbiliales</taxon>
        <taxon>Orbiliaceae</taxon>
        <taxon>Orbilia</taxon>
    </lineage>
</organism>
<evidence type="ECO:0000313" key="2">
    <source>
        <dbReference type="EMBL" id="KAK6347450.1"/>
    </source>
</evidence>
<sequence>MSLHNHMAAIQEIVLVPSDTFGSLSKLVPLENTEADFDDPCTEYFRGPFANLWKCFINQEFTDVVIKVITSTGAAYSLGAHRVVLATITALKDKLKNGEPVIELHGINTRCFLHLIAYAYTGMADSLIFGQVHLPGVNITERHSRPAQAVDDMCSISDTTSDLDSITSLGTLTRSCLPPSASIEEKLFQVNLFITARASGLDEVCDVLSSRWALSRDLSSCACGGGHSCPLLAANFDKETWLEYFRLVYTNCAEGELPRRELAALTMLMLQAEEEIPEVLQIVFNEVPQFAKEVLNLTQEFDEEERYFELKR</sequence>
<evidence type="ECO:0000259" key="1">
    <source>
        <dbReference type="PROSITE" id="PS50097"/>
    </source>
</evidence>
<dbReference type="PROSITE" id="PS50097">
    <property type="entry name" value="BTB"/>
    <property type="match status" value="1"/>
</dbReference>
<dbReference type="AlphaFoldDB" id="A0AAN8N028"/>
<evidence type="ECO:0000313" key="3">
    <source>
        <dbReference type="Proteomes" id="UP001313282"/>
    </source>
</evidence>
<accession>A0AAN8N028</accession>
<name>A0AAN8N028_9PEZI</name>
<reference evidence="2 3" key="1">
    <citation type="submission" date="2019-10" db="EMBL/GenBank/DDBJ databases">
        <authorList>
            <person name="Palmer J.M."/>
        </authorList>
    </citation>
    <scope>NUCLEOTIDE SEQUENCE [LARGE SCALE GENOMIC DNA]</scope>
    <source>
        <strain evidence="2 3">TWF718</strain>
    </source>
</reference>
<dbReference type="SUPFAM" id="SSF54695">
    <property type="entry name" value="POZ domain"/>
    <property type="match status" value="1"/>
</dbReference>